<evidence type="ECO:0000313" key="4">
    <source>
        <dbReference type="Proteomes" id="UP000008229"/>
    </source>
</evidence>
<proteinExistence type="predicted"/>
<keyword evidence="4" id="KW-1185">Reference proteome</keyword>
<dbReference type="Pfam" id="PF24684">
    <property type="entry name" value="Vgb_lyase"/>
    <property type="match status" value="2"/>
</dbReference>
<organism evidence="3 4">
    <name type="scientific">Conexibacter woesei (strain DSM 14684 / CCUG 47730 / CIP 108061 / JCM 11494 / NBRC 100937 / ID131577)</name>
    <dbReference type="NCBI Taxonomy" id="469383"/>
    <lineage>
        <taxon>Bacteria</taxon>
        <taxon>Bacillati</taxon>
        <taxon>Actinomycetota</taxon>
        <taxon>Thermoleophilia</taxon>
        <taxon>Solirubrobacterales</taxon>
        <taxon>Conexibacteraceae</taxon>
        <taxon>Conexibacter</taxon>
    </lineage>
</organism>
<accession>D3FD54</accession>
<reference evidence="4" key="2">
    <citation type="submission" date="2010-01" db="EMBL/GenBank/DDBJ databases">
        <title>The complete genome of Conexibacter woesei DSM 14684.</title>
        <authorList>
            <consortium name="US DOE Joint Genome Institute (JGI-PGF)"/>
            <person name="Lucas S."/>
            <person name="Copeland A."/>
            <person name="Lapidus A."/>
            <person name="Glavina del Rio T."/>
            <person name="Dalin E."/>
            <person name="Tice H."/>
            <person name="Bruce D."/>
            <person name="Goodwin L."/>
            <person name="Pitluck S."/>
            <person name="Kyrpides N."/>
            <person name="Mavromatis K."/>
            <person name="Ivanova N."/>
            <person name="Mikhailova N."/>
            <person name="Chertkov O."/>
            <person name="Brettin T."/>
            <person name="Detter J.C."/>
            <person name="Han C."/>
            <person name="Larimer F."/>
            <person name="Land M."/>
            <person name="Hauser L."/>
            <person name="Markowitz V."/>
            <person name="Cheng J.-F."/>
            <person name="Hugenholtz P."/>
            <person name="Woyke T."/>
            <person name="Wu D."/>
            <person name="Pukall R."/>
            <person name="Steenblock K."/>
            <person name="Schneider S."/>
            <person name="Klenk H.-P."/>
            <person name="Eisen J.A."/>
        </authorList>
    </citation>
    <scope>NUCLEOTIDE SEQUENCE [LARGE SCALE GENOMIC DNA]</scope>
    <source>
        <strain evidence="4">DSM 14684 / CIP 108061 / JCM 11494 / NBRC 100937 / ID131577</strain>
    </source>
</reference>
<keyword evidence="2" id="KW-0732">Signal</keyword>
<dbReference type="PANTHER" id="PTHR40274">
    <property type="entry name" value="VIRGINIAMYCIN B LYASE"/>
    <property type="match status" value="1"/>
</dbReference>
<dbReference type="Gene3D" id="2.40.10.500">
    <property type="match status" value="1"/>
</dbReference>
<dbReference type="AlphaFoldDB" id="D3FD54"/>
<dbReference type="RefSeq" id="WP_012936497.1">
    <property type="nucleotide sequence ID" value="NC_013739.1"/>
</dbReference>
<evidence type="ECO:0000256" key="2">
    <source>
        <dbReference type="SAM" id="SignalP"/>
    </source>
</evidence>
<feature type="compositionally biased region" description="Pro residues" evidence="1">
    <location>
        <begin position="313"/>
        <end position="331"/>
    </location>
</feature>
<reference evidence="3 4" key="1">
    <citation type="journal article" date="2010" name="Stand. Genomic Sci.">
        <title>Complete genome sequence of Conexibacter woesei type strain (ID131577).</title>
        <authorList>
            <person name="Pukall R."/>
            <person name="Lapidus A."/>
            <person name="Glavina Del Rio T."/>
            <person name="Copeland A."/>
            <person name="Tice H."/>
            <person name="Cheng J.-F."/>
            <person name="Lucas S."/>
            <person name="Chen F."/>
            <person name="Nolan M."/>
            <person name="Bruce D."/>
            <person name="Goodwin L."/>
            <person name="Pitluck S."/>
            <person name="Mavromatis K."/>
            <person name="Ivanova N."/>
            <person name="Ovchinnikova G."/>
            <person name="Pati A."/>
            <person name="Chen A."/>
            <person name="Palaniappan K."/>
            <person name="Land M."/>
            <person name="Hauser L."/>
            <person name="Chang Y.-J."/>
            <person name="Jeffries C.D."/>
            <person name="Chain P."/>
            <person name="Meincke L."/>
            <person name="Sims D."/>
            <person name="Brettin T."/>
            <person name="Detter J.C."/>
            <person name="Rohde M."/>
            <person name="Goeker M."/>
            <person name="Bristow J."/>
            <person name="Eisen J.A."/>
            <person name="Markowitz V."/>
            <person name="Kyrpides N.C."/>
            <person name="Klenk H.-P."/>
            <person name="Hugenholtz P."/>
        </authorList>
    </citation>
    <scope>NUCLEOTIDE SEQUENCE [LARGE SCALE GENOMIC DNA]</scope>
    <source>
        <strain evidence="4">DSM 14684 / CIP 108061 / JCM 11494 / NBRC 100937 / ID131577</strain>
    </source>
</reference>
<gene>
    <name evidence="3" type="ordered locus">Cwoe_5035</name>
</gene>
<dbReference type="SUPFAM" id="SSF101898">
    <property type="entry name" value="NHL repeat"/>
    <property type="match status" value="1"/>
</dbReference>
<dbReference type="EMBL" id="CP001854">
    <property type="protein sequence ID" value="ADB53446.1"/>
    <property type="molecule type" value="Genomic_DNA"/>
</dbReference>
<dbReference type="eggNOG" id="COG4257">
    <property type="taxonomic scope" value="Bacteria"/>
</dbReference>
<feature type="region of interest" description="Disordered" evidence="1">
    <location>
        <begin position="309"/>
        <end position="337"/>
    </location>
</feature>
<dbReference type="Gene3D" id="2.130.10.10">
    <property type="entry name" value="YVTN repeat-like/Quinoprotein amine dehydrogenase"/>
    <property type="match status" value="1"/>
</dbReference>
<feature type="signal peptide" evidence="2">
    <location>
        <begin position="1"/>
        <end position="26"/>
    </location>
</feature>
<dbReference type="InterPro" id="IPR015943">
    <property type="entry name" value="WD40/YVTN_repeat-like_dom_sf"/>
</dbReference>
<evidence type="ECO:0000256" key="1">
    <source>
        <dbReference type="SAM" id="MobiDB-lite"/>
    </source>
</evidence>
<sequence length="455" mass="46798" precursor="true">MRTARLLPPFLLAGALLGPLAGVAAAAPAVDGEFALGAQPRHLALGPDGNMWVALDGVADDVAKVAPDGSVTKYTAAAITNPVGIAAGPDGNLWVTQNGAVVRFSPADPTTARAFPVPQIVDPRAIVSGPDGNLWTASADRAIQVTTAGVARDFTVPGMGARGIARGGDGDLYIADFGGQRVVGLTTAGVPTFYRTGGGPQEVAAGPDGRIAYTNPTNVPQQVGRFVRGGSVATTDVPGTDPFGITLGDDGAWWTADFARSTISRLTTDGAVTPLAGLSAGSGPRFVATGAGGTLWVALETSQRVARVTGVTAPPPPPPPAPPAPPAPPRPVDPRPADRLAPRIALTLPRRIVAGRALTARIALSEPSALTIRFQRVLPGRRAGRACVRPTPRLRRARRCTRAVTVAKATRRAGGLRVRVVIAGRRVRAGPSRLVVTATDANGNRTTHVVRLTVR</sequence>
<name>D3FD54_CONWI</name>
<dbReference type="PANTHER" id="PTHR40274:SF3">
    <property type="entry name" value="VIRGINIAMYCIN B LYASE"/>
    <property type="match status" value="1"/>
</dbReference>
<protein>
    <submittedName>
        <fullName evidence="3">NHL repeat containing protein</fullName>
    </submittedName>
</protein>
<dbReference type="Proteomes" id="UP000008229">
    <property type="component" value="Chromosome"/>
</dbReference>
<dbReference type="HOGENOM" id="CLU_600926_0_0_11"/>
<dbReference type="InterPro" id="IPR051344">
    <property type="entry name" value="Vgb"/>
</dbReference>
<evidence type="ECO:0000313" key="3">
    <source>
        <dbReference type="EMBL" id="ADB53446.1"/>
    </source>
</evidence>
<feature type="chain" id="PRO_5003044374" evidence="2">
    <location>
        <begin position="27"/>
        <end position="455"/>
    </location>
</feature>
<dbReference type="STRING" id="469383.Cwoe_5035"/>
<dbReference type="KEGG" id="cwo:Cwoe_5035"/>